<reference evidence="2" key="1">
    <citation type="journal article" date="2023" name="Hortic. Res.">
        <title>A chromosome-level phased genome enabling allele-level studies in sweet orange: a case study on citrus Huanglongbing tolerance.</title>
        <authorList>
            <person name="Wu B."/>
            <person name="Yu Q."/>
            <person name="Deng Z."/>
            <person name="Duan Y."/>
            <person name="Luo F."/>
            <person name="Gmitter F. Jr."/>
        </authorList>
    </citation>
    <scope>NUCLEOTIDE SEQUENCE [LARGE SCALE GENOMIC DNA]</scope>
    <source>
        <strain evidence="2">cv. Valencia</strain>
    </source>
</reference>
<keyword evidence="1" id="KW-0808">Transferase</keyword>
<dbReference type="EMBL" id="CM039178">
    <property type="protein sequence ID" value="KAH9678677.1"/>
    <property type="molecule type" value="Genomic_DNA"/>
</dbReference>
<dbReference type="Proteomes" id="UP000829398">
    <property type="component" value="Chromosome 9"/>
</dbReference>
<proteinExistence type="predicted"/>
<keyword evidence="1" id="KW-0695">RNA-directed DNA polymerase</keyword>
<name>A0ACB8HVB8_CITSI</name>
<sequence>MAGSSSRGAIDLHNECARLQLDEEEEGGLEVAVEEDEDNGRIKNESRYCLVGRFLTNKVINFTAMKNTMAALWRPGKGVCIKNLSPTLFLFQFFHEIDVRRVLDSGPWTFDQHILLVHRLGMMNFGERWLRTAPPEMKEGNLGNYLNSGIAMVVVENGVTKSAKDGNKSRGKEQMDRNVPITAEPPTLVRDKVGQSCGLALYWKPNFMVQLLKFGKTFIDVAVGNSEGRQWRVTGFYGFPESVRRRESWRLLRSLALTSFLPWICLGDFNDLLHSSEKRGKNKHLKWKLHGFQKAVSDVGLFNLGMSGYQFTWERSWGSEDWVENRLDRALASNSWIHLFSKAKVISLETSCSDHLSIFLDPVPMERTPRSKKFRFENSWLRESDCFEVVKDRWASSIGVPIQNKIGSCGSALLRWGNHLTQDFRVRILECKRKMALFRGNRDSASVDSFIEARKHYNELLHSHEIFWKQRAKSIWLKEGDMNSRYFHVMASTRKKQNVIGKLRNAQGQWCTTPEDINEIINKYFTHIFSSEGGSCGEVLQYVEPRITVEQNHSLMEPFSPADVREAIFSMHLDKSPGPDGMNPAFFQKIWSIIGDEVSAACLNYIIHCVFLADLKETTVILIPKKPNPDNIIDFQPIALCNVLYKIVAKMLASRLKLILGSIISNSQSAFIPGRAITDNIMISTELMHYFKRKRHGKEGAFAFKIDMAKAYDKIEWGFLSSIMLKIGFNSVFVNLIMLCVSTVTYKLPRDGMEIGPVVPSCGLRQGLLHGVRIARGAPYLTHLFFADDCFLFFKASPQEARAMKTVLSLYGAASGQKVNYNKSSISFSANVNNEVAHSICSLLGVQGTDDHGTYLGLPSYIGKSKSAVLSYIRDRVWKRLQG</sequence>
<comment type="caution">
    <text evidence="1">The sequence shown here is derived from an EMBL/GenBank/DDBJ whole genome shotgun (WGS) entry which is preliminary data.</text>
</comment>
<protein>
    <submittedName>
        <fullName evidence="1">Reverse transcriptase domain-containing protein</fullName>
    </submittedName>
</protein>
<evidence type="ECO:0000313" key="2">
    <source>
        <dbReference type="Proteomes" id="UP000829398"/>
    </source>
</evidence>
<accession>A0ACB8HVB8</accession>
<organism evidence="1 2">
    <name type="scientific">Citrus sinensis</name>
    <name type="common">Sweet orange</name>
    <name type="synonym">Citrus aurantium var. sinensis</name>
    <dbReference type="NCBI Taxonomy" id="2711"/>
    <lineage>
        <taxon>Eukaryota</taxon>
        <taxon>Viridiplantae</taxon>
        <taxon>Streptophyta</taxon>
        <taxon>Embryophyta</taxon>
        <taxon>Tracheophyta</taxon>
        <taxon>Spermatophyta</taxon>
        <taxon>Magnoliopsida</taxon>
        <taxon>eudicotyledons</taxon>
        <taxon>Gunneridae</taxon>
        <taxon>Pentapetalae</taxon>
        <taxon>rosids</taxon>
        <taxon>malvids</taxon>
        <taxon>Sapindales</taxon>
        <taxon>Rutaceae</taxon>
        <taxon>Aurantioideae</taxon>
        <taxon>Citrus</taxon>
    </lineage>
</organism>
<keyword evidence="1" id="KW-0548">Nucleotidyltransferase</keyword>
<keyword evidence="2" id="KW-1185">Reference proteome</keyword>
<gene>
    <name evidence="1" type="ORF">KPL71_025818</name>
</gene>
<evidence type="ECO:0000313" key="1">
    <source>
        <dbReference type="EMBL" id="KAH9678677.1"/>
    </source>
</evidence>